<proteinExistence type="predicted"/>
<dbReference type="OMA" id="WIISGRI"/>
<dbReference type="PANTHER" id="PTHR47331:SF5">
    <property type="entry name" value="RIBONUCLEASE H"/>
    <property type="match status" value="1"/>
</dbReference>
<organism evidence="3 4">
    <name type="scientific">Haemonchus contortus</name>
    <name type="common">Barber pole worm</name>
    <dbReference type="NCBI Taxonomy" id="6289"/>
    <lineage>
        <taxon>Eukaryota</taxon>
        <taxon>Metazoa</taxon>
        <taxon>Ecdysozoa</taxon>
        <taxon>Nematoda</taxon>
        <taxon>Chromadorea</taxon>
        <taxon>Rhabditida</taxon>
        <taxon>Rhabditina</taxon>
        <taxon>Rhabditomorpha</taxon>
        <taxon>Strongyloidea</taxon>
        <taxon>Trichostrongylidae</taxon>
        <taxon>Haemonchus</taxon>
    </lineage>
</organism>
<feature type="compositionally biased region" description="Basic and acidic residues" evidence="1">
    <location>
        <begin position="119"/>
        <end position="129"/>
    </location>
</feature>
<evidence type="ECO:0000259" key="2">
    <source>
        <dbReference type="Pfam" id="PF05585"/>
    </source>
</evidence>
<evidence type="ECO:0000313" key="3">
    <source>
        <dbReference type="Proteomes" id="UP000025227"/>
    </source>
</evidence>
<dbReference type="Pfam" id="PF05585">
    <property type="entry name" value="DUF1758"/>
    <property type="match status" value="1"/>
</dbReference>
<dbReference type="InterPro" id="IPR021109">
    <property type="entry name" value="Peptidase_aspartic_dom_sf"/>
</dbReference>
<keyword evidence="3" id="KW-1185">Reference proteome</keyword>
<feature type="compositionally biased region" description="Polar residues" evidence="1">
    <location>
        <begin position="135"/>
        <end position="154"/>
    </location>
</feature>
<feature type="domain" description="DUF1758" evidence="2">
    <location>
        <begin position="179"/>
        <end position="339"/>
    </location>
</feature>
<protein>
    <submittedName>
        <fullName evidence="4">DUF1758 domain-containing protein</fullName>
    </submittedName>
</protein>
<feature type="compositionally biased region" description="Basic and acidic residues" evidence="1">
    <location>
        <begin position="155"/>
        <end position="168"/>
    </location>
</feature>
<dbReference type="PANTHER" id="PTHR47331">
    <property type="entry name" value="PHD-TYPE DOMAIN-CONTAINING PROTEIN"/>
    <property type="match status" value="1"/>
</dbReference>
<dbReference type="InterPro" id="IPR008737">
    <property type="entry name" value="DUF1758"/>
</dbReference>
<dbReference type="SUPFAM" id="SSF50630">
    <property type="entry name" value="Acid proteases"/>
    <property type="match status" value="1"/>
</dbReference>
<feature type="region of interest" description="Disordered" evidence="1">
    <location>
        <begin position="113"/>
        <end position="172"/>
    </location>
</feature>
<reference evidence="4" key="1">
    <citation type="submission" date="2020-12" db="UniProtKB">
        <authorList>
            <consortium name="WormBaseParasite"/>
        </authorList>
    </citation>
    <scope>IDENTIFICATION</scope>
    <source>
        <strain evidence="4">MHco3</strain>
    </source>
</reference>
<dbReference type="WBParaSite" id="HCON_00078920-00001">
    <property type="protein sequence ID" value="HCON_00078920-00001"/>
    <property type="gene ID" value="HCON_00078920"/>
</dbReference>
<dbReference type="Proteomes" id="UP000025227">
    <property type="component" value="Unplaced"/>
</dbReference>
<accession>A0A7I4YEB8</accession>
<evidence type="ECO:0000256" key="1">
    <source>
        <dbReference type="SAM" id="MobiDB-lite"/>
    </source>
</evidence>
<evidence type="ECO:0000313" key="4">
    <source>
        <dbReference type="WBParaSite" id="HCON_00078920-00001"/>
    </source>
</evidence>
<dbReference type="Gene3D" id="2.40.70.10">
    <property type="entry name" value="Acid Proteases"/>
    <property type="match status" value="1"/>
</dbReference>
<dbReference type="OrthoDB" id="5851913at2759"/>
<sequence length="414" mass="46813">MEAQLENLSGTMNEELNLSAPSATKATKLGKNPNRTFPCIYCNGTDHAPRFCPRYSSIDQRLQLIRKIRLCQNYESSEHRTKNCSRGACRQCKEKGHHTSICQKSFKSQPSTIQSAEDALQKAHSEGHATKRTAAKQNTMTSDAERSSTLSQINDETRQHQQEAKRTEEDSEDLLVGQARVCNARTQELEDVYIVLDTGANRSFITNDFAEHLGLPKTGQLQLTIQTFGNSSAKNQSCEKTQIEIEDRHGTRHKFELARIDFITGDLKQTPLLEEDRQHLQLHNIKLSIPPQIQTLQTPILLGYGDLFTLFGQGFESEHILPSGVRLLHSKIGYLIAGRNNIAPLDAQINEFQSHPTVDDRSSCSGAYWSLESAGIEVYTRTQTEERHTINDKIWKQFRATAQRHDDGHYVRLP</sequence>
<name>A0A7I4YEB8_HAECO</name>
<dbReference type="AlphaFoldDB" id="A0A7I4YEB8"/>